<keyword evidence="2" id="KW-1133">Transmembrane helix</keyword>
<reference evidence="3 4" key="1">
    <citation type="journal article" date="2010" name="Proc. Natl. Acad. Sci. U.S.A.">
        <title>Enigmatic, ultrasmall, uncultivated Archaea.</title>
        <authorList>
            <person name="Baker B.J."/>
            <person name="Comolli L.R."/>
            <person name="Dick G.J."/>
            <person name="Hauser L.J."/>
            <person name="Hyatt D."/>
            <person name="Dill B.D."/>
            <person name="Land M.L."/>
            <person name="Verberkmoes N.C."/>
            <person name="Hettich R.L."/>
            <person name="Banfield J.F."/>
        </authorList>
    </citation>
    <scope>NUCLEOTIDE SEQUENCE [LARGE SCALE GENOMIC DNA]</scope>
</reference>
<keyword evidence="2" id="KW-0812">Transmembrane</keyword>
<feature type="region of interest" description="Disordered" evidence="1">
    <location>
        <begin position="1"/>
        <end position="34"/>
    </location>
</feature>
<evidence type="ECO:0000256" key="1">
    <source>
        <dbReference type="SAM" id="MobiDB-lite"/>
    </source>
</evidence>
<feature type="compositionally biased region" description="Polar residues" evidence="1">
    <location>
        <begin position="20"/>
        <end position="34"/>
    </location>
</feature>
<evidence type="ECO:0000256" key="2">
    <source>
        <dbReference type="SAM" id="Phobius"/>
    </source>
</evidence>
<sequence>MDQVPNSQDKPSDGGRNIDKSNMISTDDSIPNNSAKDFKINKYIIIAIVVVIILLILAYLFYHYNIVGVRLLVRHTLGLSTPSSTSSGLTTLYSFKAYP</sequence>
<evidence type="ECO:0000313" key="4">
    <source>
        <dbReference type="Proteomes" id="UP000009375"/>
    </source>
</evidence>
<organism evidence="3 4">
    <name type="scientific">Candidatus Parvarchaeum acidiphilum ARMAN-4</name>
    <dbReference type="NCBI Taxonomy" id="662760"/>
    <lineage>
        <taxon>Archaea</taxon>
        <taxon>Candidatus Parvarchaeota</taxon>
        <taxon>Candidatus Parvarchaeum</taxon>
    </lineage>
</organism>
<dbReference type="EMBL" id="GG730075">
    <property type="protein sequence ID" value="EEZ92530.1"/>
    <property type="molecule type" value="Genomic_DNA"/>
</dbReference>
<feature type="transmembrane region" description="Helical" evidence="2">
    <location>
        <begin position="43"/>
        <end position="62"/>
    </location>
</feature>
<keyword evidence="2" id="KW-0472">Membrane</keyword>
<accession>D2EGJ3</accession>
<name>D2EGJ3_PARA4</name>
<dbReference type="AlphaFoldDB" id="D2EGJ3"/>
<gene>
    <name evidence="3" type="ORF">BJBARM4_0892</name>
</gene>
<proteinExistence type="predicted"/>
<dbReference type="Proteomes" id="UP000009375">
    <property type="component" value="Unassembled WGS sequence"/>
</dbReference>
<feature type="compositionally biased region" description="Basic and acidic residues" evidence="1">
    <location>
        <begin position="10"/>
        <end position="19"/>
    </location>
</feature>
<evidence type="ECO:0000313" key="3">
    <source>
        <dbReference type="EMBL" id="EEZ92530.1"/>
    </source>
</evidence>
<protein>
    <submittedName>
        <fullName evidence="3">Uncharacterized protein</fullName>
    </submittedName>
</protein>